<reference evidence="2" key="2">
    <citation type="submission" date="2020-09" db="EMBL/GenBank/DDBJ databases">
        <authorList>
            <person name="Sun Q."/>
            <person name="Ohkuma M."/>
        </authorList>
    </citation>
    <scope>NUCLEOTIDE SEQUENCE</scope>
    <source>
        <strain evidence="2">JCM 4834</strain>
    </source>
</reference>
<dbReference type="EMBL" id="BMVX01000050">
    <property type="protein sequence ID" value="GGZ98949.1"/>
    <property type="molecule type" value="Genomic_DNA"/>
</dbReference>
<proteinExistence type="predicted"/>
<gene>
    <name evidence="2" type="ORF">GCM10010371_68120</name>
</gene>
<accession>A0A918RGA6</accession>
<evidence type="ECO:0000313" key="3">
    <source>
        <dbReference type="Proteomes" id="UP000634660"/>
    </source>
</evidence>
<sequence>MGRSLLTPPAEDDRPAEDLMPDTPPPTNRPHAPSPACQRGPTTTKYPRDLASVAYEAFCSTHLPVYSRYAAARLGSERMGEAAAKSALRALAPLWASALTCPAPAAVSWLLLTGVINARSRTRYEPARGLSRIHADAVILRDRLGLPRRTAAAAMGLPPQHFDMVHTAALRAAQEDRENT</sequence>
<reference evidence="2" key="1">
    <citation type="journal article" date="2014" name="Int. J. Syst. Evol. Microbiol.">
        <title>Complete genome sequence of Corynebacterium casei LMG S-19264T (=DSM 44701T), isolated from a smear-ripened cheese.</title>
        <authorList>
            <consortium name="US DOE Joint Genome Institute (JGI-PGF)"/>
            <person name="Walter F."/>
            <person name="Albersmeier A."/>
            <person name="Kalinowski J."/>
            <person name="Ruckert C."/>
        </authorList>
    </citation>
    <scope>NUCLEOTIDE SEQUENCE</scope>
    <source>
        <strain evidence="2">JCM 4834</strain>
    </source>
</reference>
<evidence type="ECO:0000256" key="1">
    <source>
        <dbReference type="SAM" id="MobiDB-lite"/>
    </source>
</evidence>
<protein>
    <submittedName>
        <fullName evidence="2">Uncharacterized protein</fullName>
    </submittedName>
</protein>
<organism evidence="2 3">
    <name type="scientific">Streptomyces subrutilus</name>
    <dbReference type="NCBI Taxonomy" id="36818"/>
    <lineage>
        <taxon>Bacteria</taxon>
        <taxon>Bacillati</taxon>
        <taxon>Actinomycetota</taxon>
        <taxon>Actinomycetes</taxon>
        <taxon>Kitasatosporales</taxon>
        <taxon>Streptomycetaceae</taxon>
        <taxon>Streptomyces</taxon>
    </lineage>
</organism>
<feature type="region of interest" description="Disordered" evidence="1">
    <location>
        <begin position="1"/>
        <end position="45"/>
    </location>
</feature>
<dbReference type="AlphaFoldDB" id="A0A918RGA6"/>
<dbReference type="Proteomes" id="UP000634660">
    <property type="component" value="Unassembled WGS sequence"/>
</dbReference>
<evidence type="ECO:0000313" key="2">
    <source>
        <dbReference type="EMBL" id="GGZ98949.1"/>
    </source>
</evidence>
<comment type="caution">
    <text evidence="2">The sequence shown here is derived from an EMBL/GenBank/DDBJ whole genome shotgun (WGS) entry which is preliminary data.</text>
</comment>
<name>A0A918RGA6_9ACTN</name>